<protein>
    <submittedName>
        <fullName evidence="1">Uncharacterized protein</fullName>
    </submittedName>
</protein>
<evidence type="ECO:0000313" key="2">
    <source>
        <dbReference type="Proteomes" id="UP000236161"/>
    </source>
</evidence>
<proteinExistence type="predicted"/>
<reference evidence="1 2" key="1">
    <citation type="journal article" date="2017" name="Nature">
        <title>The Apostasia genome and the evolution of orchids.</title>
        <authorList>
            <person name="Zhang G.Q."/>
            <person name="Liu K.W."/>
            <person name="Li Z."/>
            <person name="Lohaus R."/>
            <person name="Hsiao Y.Y."/>
            <person name="Niu S.C."/>
            <person name="Wang J.Y."/>
            <person name="Lin Y.C."/>
            <person name="Xu Q."/>
            <person name="Chen L.J."/>
            <person name="Yoshida K."/>
            <person name="Fujiwara S."/>
            <person name="Wang Z.W."/>
            <person name="Zhang Y.Q."/>
            <person name="Mitsuda N."/>
            <person name="Wang M."/>
            <person name="Liu G.H."/>
            <person name="Pecoraro L."/>
            <person name="Huang H.X."/>
            <person name="Xiao X.J."/>
            <person name="Lin M."/>
            <person name="Wu X.Y."/>
            <person name="Wu W.L."/>
            <person name="Chen Y.Y."/>
            <person name="Chang S.B."/>
            <person name="Sakamoto S."/>
            <person name="Ohme-Takagi M."/>
            <person name="Yagi M."/>
            <person name="Zeng S.J."/>
            <person name="Shen C.Y."/>
            <person name="Yeh C.M."/>
            <person name="Luo Y.B."/>
            <person name="Tsai W.C."/>
            <person name="Van de Peer Y."/>
            <person name="Liu Z.J."/>
        </authorList>
    </citation>
    <scope>NUCLEOTIDE SEQUENCE [LARGE SCALE GENOMIC DNA]</scope>
    <source>
        <strain evidence="2">cv. Shenzhen</strain>
        <tissue evidence="1">Stem</tissue>
    </source>
</reference>
<name>A0A2H9ZVL3_9ASPA</name>
<organism evidence="1 2">
    <name type="scientific">Apostasia shenzhenica</name>
    <dbReference type="NCBI Taxonomy" id="1088818"/>
    <lineage>
        <taxon>Eukaryota</taxon>
        <taxon>Viridiplantae</taxon>
        <taxon>Streptophyta</taxon>
        <taxon>Embryophyta</taxon>
        <taxon>Tracheophyta</taxon>
        <taxon>Spermatophyta</taxon>
        <taxon>Magnoliopsida</taxon>
        <taxon>Liliopsida</taxon>
        <taxon>Asparagales</taxon>
        <taxon>Orchidaceae</taxon>
        <taxon>Apostasioideae</taxon>
        <taxon>Apostasia</taxon>
    </lineage>
</organism>
<dbReference type="EMBL" id="KZ453531">
    <property type="protein sequence ID" value="PKA47330.1"/>
    <property type="molecule type" value="Genomic_DNA"/>
</dbReference>
<keyword evidence="2" id="KW-1185">Reference proteome</keyword>
<dbReference type="Proteomes" id="UP000236161">
    <property type="component" value="Unassembled WGS sequence"/>
</dbReference>
<sequence>MQTLAEILTPLLSSSLSSPSSILKFGSFRIICRCQSNVRTLSSPSLLDHQFRPTLRRSLLMELPDSAEEARASPSEEDVCHRCSFCNKGFHTLQAGYGEW</sequence>
<gene>
    <name evidence="1" type="ORF">AXF42_Ash017275</name>
</gene>
<accession>A0A2H9ZVL3</accession>
<evidence type="ECO:0000313" key="1">
    <source>
        <dbReference type="EMBL" id="PKA47330.1"/>
    </source>
</evidence>
<dbReference type="AlphaFoldDB" id="A0A2H9ZVL3"/>